<evidence type="ECO:0000313" key="2">
    <source>
        <dbReference type="Proteomes" id="UP000018745"/>
    </source>
</evidence>
<sequence length="181" mass="21434">MLQKIYELYSNLREHREKLTDDLNDIRKIIEESGKPSFEPKQTPSSTEIKKALNQIKLTGGKIEVTKNDVSKTRVLTNDWGKWEENPYRYFYDKEDEFKKAISGVNNISRTISHERQKISRERALAHWTRALQDFHLREVSLNKMEENSFSLIELQIAKRLLDLMNLKVNIKDINLLRSEE</sequence>
<protein>
    <submittedName>
        <fullName evidence="1">Uncharacterized protein</fullName>
    </submittedName>
</protein>
<dbReference type="EMBL" id="CP006935">
    <property type="protein sequence ID" value="AHC40590.1"/>
    <property type="molecule type" value="Genomic_DNA"/>
</dbReference>
<keyword evidence="2" id="KW-1185">Reference proteome</keyword>
<dbReference type="RefSeq" id="WP_024071619.1">
    <property type="nucleotide sequence ID" value="NC_023062.1"/>
</dbReference>
<proteinExistence type="predicted"/>
<dbReference type="Proteomes" id="UP000018745">
    <property type="component" value="Chromosome"/>
</dbReference>
<name>A0ABM5P298_9MOLU</name>
<gene>
    <name evidence="1" type="ORF">OVS_04315</name>
</gene>
<accession>A0ABM5P298</accession>
<evidence type="ECO:0000313" key="1">
    <source>
        <dbReference type="EMBL" id="AHC40590.1"/>
    </source>
</evidence>
<reference evidence="1 2" key="1">
    <citation type="journal article" date="2014" name="Genome Announc.">
        <title>Complete Genome Sequence of Mycoplasma ovis Strain Michigan, a Hemoplasma of Sheep with Two Distinct 16S rRNA Genes.</title>
        <authorList>
            <person name="Deshuillers P.L."/>
            <person name="Santos A.P."/>
            <person name="do Nascimento N.C."/>
            <person name="Hampel J.A."/>
            <person name="Bergin I.L."/>
            <person name="Dyson M.C."/>
            <person name="Messick J.B."/>
        </authorList>
    </citation>
    <scope>NUCLEOTIDE SEQUENCE [LARGE SCALE GENOMIC DNA]</scope>
    <source>
        <strain evidence="1 2">Michigan</strain>
    </source>
</reference>
<organism evidence="1 2">
    <name type="scientific">Mycoplasma ovis str. Michigan</name>
    <dbReference type="NCBI Taxonomy" id="1415773"/>
    <lineage>
        <taxon>Bacteria</taxon>
        <taxon>Bacillati</taxon>
        <taxon>Mycoplasmatota</taxon>
        <taxon>Mollicutes</taxon>
        <taxon>Mycoplasmataceae</taxon>
        <taxon>Mycoplasma</taxon>
    </lineage>
</organism>